<reference evidence="2 3" key="1">
    <citation type="journal article" date="2013" name="Nat. Genet.">
        <title>The genome of the hydatid tapeworm Echinococcus granulosus.</title>
        <authorList>
            <person name="Zheng H."/>
            <person name="Zhang W."/>
            <person name="Zhang L."/>
            <person name="Zhang Z."/>
            <person name="Li J."/>
            <person name="Lu G."/>
            <person name="Zhu Y."/>
            <person name="Wang Y."/>
            <person name="Huang Y."/>
            <person name="Liu J."/>
            <person name="Kang H."/>
            <person name="Chen J."/>
            <person name="Wang L."/>
            <person name="Chen A."/>
            <person name="Yu S."/>
            <person name="Gao Z."/>
            <person name="Jin L."/>
            <person name="Gu W."/>
            <person name="Wang Z."/>
            <person name="Zhao L."/>
            <person name="Shi B."/>
            <person name="Wen H."/>
            <person name="Lin R."/>
            <person name="Jones M.K."/>
            <person name="Brejova B."/>
            <person name="Vinar T."/>
            <person name="Zhao G."/>
            <person name="McManus D.P."/>
            <person name="Chen Z."/>
            <person name="Zhou Y."/>
            <person name="Wang S."/>
        </authorList>
    </citation>
    <scope>NUCLEOTIDE SEQUENCE [LARGE SCALE GENOMIC DNA]</scope>
</reference>
<evidence type="ECO:0000256" key="1">
    <source>
        <dbReference type="SAM" id="MobiDB-lite"/>
    </source>
</evidence>
<dbReference type="EMBL" id="APAU02000056">
    <property type="protein sequence ID" value="EUB58758.1"/>
    <property type="molecule type" value="Genomic_DNA"/>
</dbReference>
<gene>
    <name evidence="2" type="ORF">EGR_06429</name>
</gene>
<evidence type="ECO:0000313" key="3">
    <source>
        <dbReference type="Proteomes" id="UP000019149"/>
    </source>
</evidence>
<protein>
    <submittedName>
        <fullName evidence="2">Uncharacterized protein</fullName>
    </submittedName>
</protein>
<dbReference type="CTD" id="36342144"/>
<organism evidence="2 3">
    <name type="scientific">Echinococcus granulosus</name>
    <name type="common">Hydatid tapeworm</name>
    <dbReference type="NCBI Taxonomy" id="6210"/>
    <lineage>
        <taxon>Eukaryota</taxon>
        <taxon>Metazoa</taxon>
        <taxon>Spiralia</taxon>
        <taxon>Lophotrochozoa</taxon>
        <taxon>Platyhelminthes</taxon>
        <taxon>Cestoda</taxon>
        <taxon>Eucestoda</taxon>
        <taxon>Cyclophyllidea</taxon>
        <taxon>Taeniidae</taxon>
        <taxon>Echinococcus</taxon>
        <taxon>Echinococcus granulosus group</taxon>
    </lineage>
</organism>
<sequence length="69" mass="7814">MHSSSIPPHANTDIRDDVCDDGKVNNRSVKEIQFSTKQAGILAQKQGTENLTQIYLPIHPYFSYLNFGY</sequence>
<name>W6UBJ4_ECHGR</name>
<feature type="compositionally biased region" description="Basic and acidic residues" evidence="1">
    <location>
        <begin position="12"/>
        <end position="22"/>
    </location>
</feature>
<keyword evidence="3" id="KW-1185">Reference proteome</keyword>
<dbReference type="KEGG" id="egl:EGR_06429"/>
<comment type="caution">
    <text evidence="2">The sequence shown here is derived from an EMBL/GenBank/DDBJ whole genome shotgun (WGS) entry which is preliminary data.</text>
</comment>
<proteinExistence type="predicted"/>
<dbReference type="Proteomes" id="UP000019149">
    <property type="component" value="Unassembled WGS sequence"/>
</dbReference>
<dbReference type="GeneID" id="36342144"/>
<dbReference type="RefSeq" id="XP_024349954.1">
    <property type="nucleotide sequence ID" value="XM_024495678.1"/>
</dbReference>
<accession>W6UBJ4</accession>
<feature type="region of interest" description="Disordered" evidence="1">
    <location>
        <begin position="1"/>
        <end position="22"/>
    </location>
</feature>
<dbReference type="AlphaFoldDB" id="W6UBJ4"/>
<evidence type="ECO:0000313" key="2">
    <source>
        <dbReference type="EMBL" id="EUB58758.1"/>
    </source>
</evidence>